<dbReference type="SUPFAM" id="SSF52200">
    <property type="entry name" value="Toll/Interleukin receptor TIR domain"/>
    <property type="match status" value="1"/>
</dbReference>
<dbReference type="Gene3D" id="3.40.50.10140">
    <property type="entry name" value="Toll/interleukin-1 receptor homology (TIR) domain"/>
    <property type="match status" value="2"/>
</dbReference>
<keyword evidence="3" id="KW-0520">NAD</keyword>
<feature type="domain" description="TIR" evidence="5">
    <location>
        <begin position="21"/>
        <end position="64"/>
    </location>
</feature>
<dbReference type="PANTHER" id="PTHR32009:SF39">
    <property type="entry name" value="TIR DOMAIN-CONTAINING PROTEIN"/>
    <property type="match status" value="1"/>
</dbReference>
<gene>
    <name evidence="7" type="primary">LOC132804068</name>
</gene>
<evidence type="ECO:0000256" key="4">
    <source>
        <dbReference type="ARBA" id="ARBA00047304"/>
    </source>
</evidence>
<evidence type="ECO:0000313" key="6">
    <source>
        <dbReference type="Proteomes" id="UP001652623"/>
    </source>
</evidence>
<keyword evidence="6" id="KW-1185">Reference proteome</keyword>
<sequence>MVFSSNSSAISHEEKHEIQEKYDVFLSFRGEDRNTFASYPYGAVSAKQILTFMDDHELERNERAGYANLLRHRSISCTKKNGSYGAAFAQLENRFMDRMDKVNQWRAAVTEASNLCGLDSKDFR</sequence>
<evidence type="ECO:0000256" key="1">
    <source>
        <dbReference type="ARBA" id="ARBA00011982"/>
    </source>
</evidence>
<dbReference type="Proteomes" id="UP001652623">
    <property type="component" value="Chromosome 6"/>
</dbReference>
<name>A0ABM4AB46_ZIZJJ</name>
<dbReference type="RefSeq" id="XP_060673953.1">
    <property type="nucleotide sequence ID" value="XM_060817970.1"/>
</dbReference>
<dbReference type="GeneID" id="132804068"/>
<keyword evidence="2" id="KW-0378">Hydrolase</keyword>
<evidence type="ECO:0000256" key="3">
    <source>
        <dbReference type="ARBA" id="ARBA00023027"/>
    </source>
</evidence>
<evidence type="ECO:0000256" key="2">
    <source>
        <dbReference type="ARBA" id="ARBA00022801"/>
    </source>
</evidence>
<dbReference type="EC" id="3.2.2.6" evidence="1"/>
<evidence type="ECO:0000313" key="7">
    <source>
        <dbReference type="RefSeq" id="XP_060673953.1"/>
    </source>
</evidence>
<protein>
    <recommendedName>
        <fullName evidence="1">ADP-ribosyl cyclase/cyclic ADP-ribose hydrolase</fullName>
        <ecNumber evidence="1">3.2.2.6</ecNumber>
    </recommendedName>
</protein>
<accession>A0ABM4AB46</accession>
<dbReference type="InterPro" id="IPR035897">
    <property type="entry name" value="Toll_tir_struct_dom_sf"/>
</dbReference>
<reference evidence="7" key="1">
    <citation type="submission" date="2025-08" db="UniProtKB">
        <authorList>
            <consortium name="RefSeq"/>
        </authorList>
    </citation>
    <scope>IDENTIFICATION</scope>
    <source>
        <tissue evidence="7">Seedling</tissue>
    </source>
</reference>
<dbReference type="PANTHER" id="PTHR32009">
    <property type="entry name" value="TMV RESISTANCE PROTEIN N-LIKE"/>
    <property type="match status" value="1"/>
</dbReference>
<evidence type="ECO:0000259" key="5">
    <source>
        <dbReference type="Pfam" id="PF01582"/>
    </source>
</evidence>
<dbReference type="Pfam" id="PF01582">
    <property type="entry name" value="TIR"/>
    <property type="match status" value="1"/>
</dbReference>
<dbReference type="InterPro" id="IPR000157">
    <property type="entry name" value="TIR_dom"/>
</dbReference>
<organism evidence="6 7">
    <name type="scientific">Ziziphus jujuba</name>
    <name type="common">Chinese jujube</name>
    <name type="synonym">Ziziphus sativa</name>
    <dbReference type="NCBI Taxonomy" id="326968"/>
    <lineage>
        <taxon>Eukaryota</taxon>
        <taxon>Viridiplantae</taxon>
        <taxon>Streptophyta</taxon>
        <taxon>Embryophyta</taxon>
        <taxon>Tracheophyta</taxon>
        <taxon>Spermatophyta</taxon>
        <taxon>Magnoliopsida</taxon>
        <taxon>eudicotyledons</taxon>
        <taxon>Gunneridae</taxon>
        <taxon>Pentapetalae</taxon>
        <taxon>rosids</taxon>
        <taxon>fabids</taxon>
        <taxon>Rosales</taxon>
        <taxon>Rhamnaceae</taxon>
        <taxon>Paliureae</taxon>
        <taxon>Ziziphus</taxon>
    </lineage>
</organism>
<proteinExistence type="predicted"/>
<comment type="catalytic activity">
    <reaction evidence="4">
        <text>NAD(+) + H2O = ADP-D-ribose + nicotinamide + H(+)</text>
        <dbReference type="Rhea" id="RHEA:16301"/>
        <dbReference type="ChEBI" id="CHEBI:15377"/>
        <dbReference type="ChEBI" id="CHEBI:15378"/>
        <dbReference type="ChEBI" id="CHEBI:17154"/>
        <dbReference type="ChEBI" id="CHEBI:57540"/>
        <dbReference type="ChEBI" id="CHEBI:57967"/>
        <dbReference type="EC" id="3.2.2.6"/>
    </reaction>
    <physiologicalReaction direction="left-to-right" evidence="4">
        <dbReference type="Rhea" id="RHEA:16302"/>
    </physiologicalReaction>
</comment>